<protein>
    <submittedName>
        <fullName evidence="1">Uncharacterized protein</fullName>
    </submittedName>
</protein>
<reference evidence="1 2" key="1">
    <citation type="journal article" date="2015" name="Genome Announc.">
        <title>Genome Sequences of Five Additional Brevibacillus laterosporus Bacteriophages.</title>
        <authorList>
            <person name="Merrill B.D."/>
            <person name="Berg J.A."/>
            <person name="Graves K.A."/>
            <person name="Ward A.T."/>
            <person name="Hilton J.A."/>
            <person name="Wake B.N."/>
            <person name="Grose J.H."/>
            <person name="Breakwell D.P."/>
            <person name="Burnett S.H."/>
        </authorList>
    </citation>
    <scope>NUCLEOTIDE SEQUENCE [LARGE SCALE GENOMIC DNA]</scope>
</reference>
<dbReference type="EMBL" id="KT151955">
    <property type="protein sequence ID" value="ALA07160.1"/>
    <property type="molecule type" value="Genomic_DNA"/>
</dbReference>
<sequence length="209" mass="23236">MGQFVNFDQNGYLTAIKRSITDELNNIEPYILNNLRTSFGAIEIRKVDAKHKTAMQNSIKSVVFERADSFIASFGAGGEKGKQNQGFRAVYYEYGTGNSAEPPVGWSSPIGGDSGWGAWNMARKGRDIYQRPRGTWFDLGGNPHTSKIKGAPKKLANEAGSFGEEVHPQHWFEDAMKTSIGLFDDAVRRAVKSIPIPTYISIRNITKRM</sequence>
<evidence type="ECO:0000313" key="2">
    <source>
        <dbReference type="Proteomes" id="UP000208104"/>
    </source>
</evidence>
<organism evidence="1 2">
    <name type="scientific">Brevibacillus phage Jenst</name>
    <dbReference type="NCBI Taxonomy" id="1691954"/>
    <lineage>
        <taxon>Viruses</taxon>
        <taxon>Duplodnaviria</taxon>
        <taxon>Heunggongvirae</taxon>
        <taxon>Uroviricota</taxon>
        <taxon>Caudoviricetes</taxon>
        <taxon>Jenstvirus</taxon>
        <taxon>Jenstvirus jenst</taxon>
    </lineage>
</organism>
<dbReference type="GeneID" id="26625978"/>
<name>A0A0K2CNF0_9CAUD</name>
<evidence type="ECO:0000313" key="1">
    <source>
        <dbReference type="EMBL" id="ALA07160.1"/>
    </source>
</evidence>
<gene>
    <name evidence="1" type="ORF">JENST_30</name>
</gene>
<dbReference type="KEGG" id="vg:26625978"/>
<keyword evidence="2" id="KW-1185">Reference proteome</keyword>
<accession>A0A0K2CNF0</accession>
<dbReference type="Proteomes" id="UP000208104">
    <property type="component" value="Segment"/>
</dbReference>
<proteinExistence type="predicted"/>
<dbReference type="RefSeq" id="YP_009199091.1">
    <property type="nucleotide sequence ID" value="NC_028805.1"/>
</dbReference>